<dbReference type="Gene3D" id="3.10.580.10">
    <property type="entry name" value="CBS-domain"/>
    <property type="match status" value="1"/>
</dbReference>
<organism evidence="12 13">
    <name type="scientific">Loktanella fryxellensis</name>
    <dbReference type="NCBI Taxonomy" id="245187"/>
    <lineage>
        <taxon>Bacteria</taxon>
        <taxon>Pseudomonadati</taxon>
        <taxon>Pseudomonadota</taxon>
        <taxon>Alphaproteobacteria</taxon>
        <taxon>Rhodobacterales</taxon>
        <taxon>Roseobacteraceae</taxon>
        <taxon>Loktanella</taxon>
    </lineage>
</organism>
<dbReference type="Gene3D" id="3.40.50.300">
    <property type="entry name" value="P-loop containing nucleotide triphosphate hydrolases"/>
    <property type="match status" value="1"/>
</dbReference>
<keyword evidence="9" id="KW-0997">Cell inner membrane</keyword>
<feature type="domain" description="ABC transporter" evidence="10">
    <location>
        <begin position="29"/>
        <end position="265"/>
    </location>
</feature>
<comment type="subunit">
    <text evidence="9">The complex is probably composed of two ATP-binding proteins, two transmembrane proteins and a solute-binding protein.</text>
</comment>
<dbReference type="SUPFAM" id="SSF52540">
    <property type="entry name" value="P-loop containing nucleoside triphosphate hydrolases"/>
    <property type="match status" value="1"/>
</dbReference>
<dbReference type="OrthoDB" id="9802264at2"/>
<dbReference type="FunFam" id="3.40.50.300:FF:000201">
    <property type="entry name" value="Glycine betaine/L-proline ABC transporter ATP-binding protein"/>
    <property type="match status" value="1"/>
</dbReference>
<dbReference type="PROSITE" id="PS00211">
    <property type="entry name" value="ABC_TRANSPORTER_1"/>
    <property type="match status" value="1"/>
</dbReference>
<dbReference type="GO" id="GO:0031460">
    <property type="term" value="P:glycine betaine transport"/>
    <property type="evidence" value="ECO:0007669"/>
    <property type="project" value="InterPro"/>
</dbReference>
<dbReference type="InterPro" id="IPR003439">
    <property type="entry name" value="ABC_transporter-like_ATP-bd"/>
</dbReference>
<keyword evidence="9" id="KW-1003">Cell membrane</keyword>
<dbReference type="Pfam" id="PF00005">
    <property type="entry name" value="ABC_tran"/>
    <property type="match status" value="1"/>
</dbReference>
<evidence type="ECO:0000313" key="13">
    <source>
        <dbReference type="Proteomes" id="UP000199585"/>
    </source>
</evidence>
<comment type="subcellular location">
    <subcellularLocation>
        <location evidence="9">Cell inner membrane</location>
        <topology evidence="9">Peripheral membrane protein</topology>
    </subcellularLocation>
</comment>
<comment type="subunit">
    <text evidence="7">The complex is probably composed of two ATP-binding proteins (TmoW), two transmembrane proteins (TmoV) and a solute-binding protein (TmoX).</text>
</comment>
<dbReference type="InterPro" id="IPR051921">
    <property type="entry name" value="ABC_osmolyte_uptake_ATP-bind"/>
</dbReference>
<comment type="similarity">
    <text evidence="1 9">Belongs to the ABC transporter superfamily.</text>
</comment>
<evidence type="ECO:0000259" key="10">
    <source>
        <dbReference type="PROSITE" id="PS50893"/>
    </source>
</evidence>
<dbReference type="RefSeq" id="WP_089905269.1">
    <property type="nucleotide sequence ID" value="NZ_FOCI01000027.1"/>
</dbReference>
<evidence type="ECO:0000256" key="5">
    <source>
        <dbReference type="ARBA" id="ARBA00022970"/>
    </source>
</evidence>
<dbReference type="PROSITE" id="PS50893">
    <property type="entry name" value="ABC_TRANSPORTER_2"/>
    <property type="match status" value="1"/>
</dbReference>
<comment type="catalytic activity">
    <reaction evidence="6">
        <text>a quaternary ammonium(out) + ATP + H2O = a quaternary ammonium(in) + ADP + phosphate + H(+)</text>
        <dbReference type="Rhea" id="RHEA:11036"/>
        <dbReference type="ChEBI" id="CHEBI:15377"/>
        <dbReference type="ChEBI" id="CHEBI:15378"/>
        <dbReference type="ChEBI" id="CHEBI:30616"/>
        <dbReference type="ChEBI" id="CHEBI:35267"/>
        <dbReference type="ChEBI" id="CHEBI:43474"/>
        <dbReference type="ChEBI" id="CHEBI:456216"/>
        <dbReference type="EC" id="7.6.2.9"/>
    </reaction>
    <physiologicalReaction direction="left-to-right" evidence="6">
        <dbReference type="Rhea" id="RHEA:11037"/>
    </physiologicalReaction>
</comment>
<dbReference type="EMBL" id="FOCI01000027">
    <property type="protein sequence ID" value="SEN69876.1"/>
    <property type="molecule type" value="Genomic_DNA"/>
</dbReference>
<dbReference type="InterPro" id="IPR027417">
    <property type="entry name" value="P-loop_NTPase"/>
</dbReference>
<accession>A0A1H8IPG1</accession>
<dbReference type="InterPro" id="IPR017871">
    <property type="entry name" value="ABC_transporter-like_CS"/>
</dbReference>
<dbReference type="InterPro" id="IPR005892">
    <property type="entry name" value="Gly-betaine_transp_ATP-bd"/>
</dbReference>
<evidence type="ECO:0000256" key="3">
    <source>
        <dbReference type="ARBA" id="ARBA00022741"/>
    </source>
</evidence>
<dbReference type="GO" id="GO:0005524">
    <property type="term" value="F:ATP binding"/>
    <property type="evidence" value="ECO:0007669"/>
    <property type="project" value="UniProtKB-UniRule"/>
</dbReference>
<dbReference type="SMART" id="SM00382">
    <property type="entry name" value="AAA"/>
    <property type="match status" value="1"/>
</dbReference>
<dbReference type="Proteomes" id="UP000199585">
    <property type="component" value="Unassembled WGS sequence"/>
</dbReference>
<evidence type="ECO:0000256" key="7">
    <source>
        <dbReference type="ARBA" id="ARBA00061968"/>
    </source>
</evidence>
<proteinExistence type="inferred from homology"/>
<protein>
    <recommendedName>
        <fullName evidence="9">Quaternary amine transport ATP-binding protein</fullName>
        <ecNumber evidence="9">7.6.2.9</ecNumber>
    </recommendedName>
</protein>
<dbReference type="SUPFAM" id="SSF54631">
    <property type="entry name" value="CBS-domain pair"/>
    <property type="match status" value="1"/>
</dbReference>
<keyword evidence="4 9" id="KW-0067">ATP-binding</keyword>
<evidence type="ECO:0000256" key="1">
    <source>
        <dbReference type="ARBA" id="ARBA00005417"/>
    </source>
</evidence>
<dbReference type="InterPro" id="IPR046342">
    <property type="entry name" value="CBS_dom_sf"/>
</dbReference>
<keyword evidence="2 9" id="KW-0813">Transport</keyword>
<dbReference type="GO" id="GO:0006865">
    <property type="term" value="P:amino acid transport"/>
    <property type="evidence" value="ECO:0007669"/>
    <property type="project" value="UniProtKB-UniRule"/>
</dbReference>
<sequence length="407" mass="43486">MTDKITVKNLFKIFGEAPDAALQMLGTGATKEDILDATGATVAVQDASFSVAEGEIFVVMGLSGSGKSTLVRLLNGLIPATFGQILIDGQDVVQTRGEALREIRRNTITMIFQHFALFPHWSVADNVAYGLKVKGVPATERRDRAMAVLDQVGLAPWADSLPGDLSGGMQQRVGLARGLASDPQVLLMDEPFGALDPLIRREMQDELLTLQKTLKKTIVFITHDLNEALLLGDKIAIMKDGRFVQIGTAQDIVSRPADDYVQAFVADIDRGRVFTAGDVSSDPVTAQLHGDSAETTLRRMEDASLDALYVLDGDTVSGLVTHRDLSAALHRDGPGDATLTPSLITDFTTVDEGTYLHELYGPAGIGLPIAVTDGDDRLTGVVAPEAVLAQLDNEAAAAPAPRMEDAR</sequence>
<keyword evidence="9" id="KW-0472">Membrane</keyword>
<evidence type="ECO:0000256" key="6">
    <source>
        <dbReference type="ARBA" id="ARBA00051811"/>
    </source>
</evidence>
<evidence type="ECO:0000256" key="2">
    <source>
        <dbReference type="ARBA" id="ARBA00022448"/>
    </source>
</evidence>
<dbReference type="InterPro" id="IPR000644">
    <property type="entry name" value="CBS_dom"/>
</dbReference>
<dbReference type="GO" id="GO:0006970">
    <property type="term" value="P:response to osmotic stress"/>
    <property type="evidence" value="ECO:0007669"/>
    <property type="project" value="UniProtKB-ARBA"/>
</dbReference>
<dbReference type="GO" id="GO:0016887">
    <property type="term" value="F:ATP hydrolysis activity"/>
    <property type="evidence" value="ECO:0007669"/>
    <property type="project" value="UniProtKB-UniRule"/>
</dbReference>
<dbReference type="PANTHER" id="PTHR43869">
    <property type="entry name" value="GLYCINE BETAINE/PROLINE BETAINE TRANSPORT SYSTEM ATP-BINDING PROTEIN PROV"/>
    <property type="match status" value="1"/>
</dbReference>
<dbReference type="PANTHER" id="PTHR43869:SF1">
    <property type="entry name" value="GLYCINE BETAINE_PROLINE BETAINE TRANSPORT SYSTEM ATP-BINDING PROTEIN PROV"/>
    <property type="match status" value="1"/>
</dbReference>
<dbReference type="PROSITE" id="PS51371">
    <property type="entry name" value="CBS"/>
    <property type="match status" value="1"/>
</dbReference>
<dbReference type="EC" id="7.6.2.9" evidence="9"/>
<dbReference type="GO" id="GO:0005886">
    <property type="term" value="C:plasma membrane"/>
    <property type="evidence" value="ECO:0007669"/>
    <property type="project" value="UniProtKB-SubCell"/>
</dbReference>
<dbReference type="GO" id="GO:0015418">
    <property type="term" value="F:ABC-type quaternary ammonium compound transporting activity"/>
    <property type="evidence" value="ECO:0007669"/>
    <property type="project" value="UniProtKB-EC"/>
</dbReference>
<dbReference type="Pfam" id="PF00571">
    <property type="entry name" value="CBS"/>
    <property type="match status" value="1"/>
</dbReference>
<dbReference type="NCBIfam" id="TIGR01186">
    <property type="entry name" value="proV"/>
    <property type="match status" value="1"/>
</dbReference>
<evidence type="ECO:0000259" key="11">
    <source>
        <dbReference type="PROSITE" id="PS51371"/>
    </source>
</evidence>
<reference evidence="12 13" key="1">
    <citation type="submission" date="2016-10" db="EMBL/GenBank/DDBJ databases">
        <authorList>
            <person name="de Groot N.N."/>
        </authorList>
    </citation>
    <scope>NUCLEOTIDE SEQUENCE [LARGE SCALE GENOMIC DNA]</scope>
    <source>
        <strain evidence="12 13">DSM 16213</strain>
    </source>
</reference>
<gene>
    <name evidence="12" type="ORF">SAMN04488003_1275</name>
</gene>
<keyword evidence="13" id="KW-1185">Reference proteome</keyword>
<feature type="domain" description="CBS" evidence="11">
    <location>
        <begin position="279"/>
        <end position="337"/>
    </location>
</feature>
<evidence type="ECO:0000313" key="12">
    <source>
        <dbReference type="EMBL" id="SEN69876.1"/>
    </source>
</evidence>
<keyword evidence="8" id="KW-0129">CBS domain</keyword>
<dbReference type="STRING" id="245187.SAMN04488003_1275"/>
<dbReference type="AlphaFoldDB" id="A0A1H8IPG1"/>
<name>A0A1H8IPG1_9RHOB</name>
<keyword evidence="3 9" id="KW-0547">Nucleotide-binding</keyword>
<dbReference type="CDD" id="cd03294">
    <property type="entry name" value="ABC_Pro_Gly_Betaine"/>
    <property type="match status" value="1"/>
</dbReference>
<evidence type="ECO:0000256" key="9">
    <source>
        <dbReference type="RuleBase" id="RU369116"/>
    </source>
</evidence>
<keyword evidence="5" id="KW-0029">Amino-acid transport</keyword>
<dbReference type="InterPro" id="IPR003593">
    <property type="entry name" value="AAA+_ATPase"/>
</dbReference>
<evidence type="ECO:0000256" key="4">
    <source>
        <dbReference type="ARBA" id="ARBA00022840"/>
    </source>
</evidence>
<evidence type="ECO:0000256" key="8">
    <source>
        <dbReference type="PROSITE-ProRule" id="PRU00703"/>
    </source>
</evidence>